<keyword evidence="1" id="KW-0472">Membrane</keyword>
<name>A0A1D7V036_9LEPT</name>
<accession>A0A1D7V036</accession>
<reference evidence="2 3" key="1">
    <citation type="submission" date="2016-04" db="EMBL/GenBank/DDBJ databases">
        <title>Complete genome seqeunce of Leptospira alstonii serovar Room22.</title>
        <authorList>
            <person name="Nally J.E."/>
            <person name="Bayles D.O."/>
            <person name="Hurley D."/>
            <person name="Fanning S."/>
            <person name="McMahon B.J."/>
            <person name="Arent Z."/>
        </authorList>
    </citation>
    <scope>NUCLEOTIDE SEQUENCE [LARGE SCALE GENOMIC DNA]</scope>
    <source>
        <strain evidence="2 3">GWTS #1</strain>
    </source>
</reference>
<keyword evidence="3" id="KW-1185">Reference proteome</keyword>
<dbReference type="KEGG" id="laj:A0128_15900"/>
<keyword evidence="1" id="KW-1133">Transmembrane helix</keyword>
<dbReference type="RefSeq" id="WP_069608399.1">
    <property type="nucleotide sequence ID" value="NZ_CP015217.1"/>
</dbReference>
<protein>
    <recommendedName>
        <fullName evidence="4">EamA domain-containing protein</fullName>
    </recommendedName>
</protein>
<evidence type="ECO:0008006" key="4">
    <source>
        <dbReference type="Google" id="ProtNLM"/>
    </source>
</evidence>
<evidence type="ECO:0000256" key="1">
    <source>
        <dbReference type="SAM" id="Phobius"/>
    </source>
</evidence>
<dbReference type="Proteomes" id="UP000094197">
    <property type="component" value="Chromosome 1"/>
</dbReference>
<feature type="transmembrane region" description="Helical" evidence="1">
    <location>
        <begin position="30"/>
        <end position="48"/>
    </location>
</feature>
<dbReference type="AlphaFoldDB" id="A0A1D7V036"/>
<proteinExistence type="predicted"/>
<feature type="transmembrane region" description="Helical" evidence="1">
    <location>
        <begin position="99"/>
        <end position="118"/>
    </location>
</feature>
<gene>
    <name evidence="2" type="ORF">A0128_15900</name>
</gene>
<feature type="transmembrane region" description="Helical" evidence="1">
    <location>
        <begin position="74"/>
        <end position="93"/>
    </location>
</feature>
<sequence length="150" mass="16552">MGLFWGFIEVFIFSLTLPTTKLTIEHFDPLFVGLGRAVLAGILAVFALKITKTQLLPLATAVAGTILAKESQTILFWISSLFGSSIVIFYFLWNQEVSLRFGDLFLFLAVLSAAVGYAEGGKLALGRALHFLGRIRFKSKRILPEPQVKS</sequence>
<dbReference type="OrthoDB" id="9784288at2"/>
<keyword evidence="1" id="KW-0812">Transmembrane</keyword>
<dbReference type="EMBL" id="CP015217">
    <property type="protein sequence ID" value="AOP35192.1"/>
    <property type="molecule type" value="Genomic_DNA"/>
</dbReference>
<organism evidence="2 3">
    <name type="scientific">Leptospira tipperaryensis</name>
    <dbReference type="NCBI Taxonomy" id="2564040"/>
    <lineage>
        <taxon>Bacteria</taxon>
        <taxon>Pseudomonadati</taxon>
        <taxon>Spirochaetota</taxon>
        <taxon>Spirochaetia</taxon>
        <taxon>Leptospirales</taxon>
        <taxon>Leptospiraceae</taxon>
        <taxon>Leptospira</taxon>
    </lineage>
</organism>
<evidence type="ECO:0000313" key="2">
    <source>
        <dbReference type="EMBL" id="AOP35192.1"/>
    </source>
</evidence>
<evidence type="ECO:0000313" key="3">
    <source>
        <dbReference type="Proteomes" id="UP000094197"/>
    </source>
</evidence>